<sequence length="542" mass="62056">MSFLANIDFSSTKLTTESPVVNELRLEFFSSTIKRADHEYTVQDKNAGFENKLGIVSQFHQTCFKGDRRFPYRGSEATFSTLFPHFKNESDYSDDNTYYVVDLTKVPFDEIIVPSREKAHLYCTSLLPQVRQSICDATNASMKLRFPQLSDELQKLTCRATDIRTYFPAIMLLGQQLCLTLEPNILKTLINKHQTCELVRFHDHRYCEHPEEQLLNNKSKLINAYILEQQSFVMPSLEEWMKGDTIKCHHSILKTLTILLRESGIKDANPRVFLNGLPSIVANEIAKTWLFIEDPQTSPFLHGKFSHLIQVLGLSLSDKLDKLKLEQIVTNDLWNHLFDNEVASDDTSQVEINSSVNGQKSITIFHGVADCLTGLCPDTIQRMILEKDFSRAAYNILCSNDPKRKTEFLSICGIASNSTEQLDVFLKDMCVYATVMEACMINSAYKGRHKAGHQHLPLEKISLTNFNLGTKGMDAAVCARAKQYLQKGHIVKVVVTQYLWRREDLILKRVIKDEKDIDLCLEKSRSGWKQYIGFIIEPKLKF</sequence>
<gene>
    <name evidence="1" type="ORF">D5R81_12840</name>
</gene>
<protein>
    <submittedName>
        <fullName evidence="1">Uncharacterized protein</fullName>
    </submittedName>
</protein>
<dbReference type="AlphaFoldDB" id="A0A3A6U332"/>
<keyword evidence="2" id="KW-1185">Reference proteome</keyword>
<accession>A0A3A6U332</accession>
<evidence type="ECO:0000313" key="1">
    <source>
        <dbReference type="EMBL" id="RJY11904.1"/>
    </source>
</evidence>
<dbReference type="EMBL" id="QYYH01000079">
    <property type="protein sequence ID" value="RJY11904.1"/>
    <property type="molecule type" value="Genomic_DNA"/>
</dbReference>
<dbReference type="RefSeq" id="WP_121854037.1">
    <property type="nucleotide sequence ID" value="NZ_CP037952.1"/>
</dbReference>
<name>A0A3A6U332_9GAMM</name>
<dbReference type="Proteomes" id="UP000273022">
    <property type="component" value="Unassembled WGS sequence"/>
</dbReference>
<comment type="caution">
    <text evidence="1">The sequence shown here is derived from an EMBL/GenBank/DDBJ whole genome shotgun (WGS) entry which is preliminary data.</text>
</comment>
<organism evidence="1 2">
    <name type="scientific">Parashewanella spongiae</name>
    <dbReference type="NCBI Taxonomy" id="342950"/>
    <lineage>
        <taxon>Bacteria</taxon>
        <taxon>Pseudomonadati</taxon>
        <taxon>Pseudomonadota</taxon>
        <taxon>Gammaproteobacteria</taxon>
        <taxon>Alteromonadales</taxon>
        <taxon>Shewanellaceae</taxon>
        <taxon>Parashewanella</taxon>
    </lineage>
</organism>
<proteinExistence type="predicted"/>
<evidence type="ECO:0000313" key="2">
    <source>
        <dbReference type="Proteomes" id="UP000273022"/>
    </source>
</evidence>
<reference evidence="1 2" key="1">
    <citation type="submission" date="2018-09" db="EMBL/GenBank/DDBJ databases">
        <title>Phylogeny of the Shewanellaceae, and recommendation for two new genera, Pseudoshewanella and Parashewanella.</title>
        <authorList>
            <person name="Wang G."/>
        </authorList>
    </citation>
    <scope>NUCLEOTIDE SEQUENCE [LARGE SCALE GENOMIC DNA]</scope>
    <source>
        <strain evidence="1 2">KCTC 22492</strain>
    </source>
</reference>